<comment type="caution">
    <text evidence="1">The sequence shown here is derived from an EMBL/GenBank/DDBJ whole genome shotgun (WGS) entry which is preliminary data.</text>
</comment>
<name>A0ABQ9DHL1_9PASS</name>
<organism evidence="1 2">
    <name type="scientific">Willisornis vidua</name>
    <name type="common">Xingu scale-backed antbird</name>
    <dbReference type="NCBI Taxonomy" id="1566151"/>
    <lineage>
        <taxon>Eukaryota</taxon>
        <taxon>Metazoa</taxon>
        <taxon>Chordata</taxon>
        <taxon>Craniata</taxon>
        <taxon>Vertebrata</taxon>
        <taxon>Euteleostomi</taxon>
        <taxon>Archelosauria</taxon>
        <taxon>Archosauria</taxon>
        <taxon>Dinosauria</taxon>
        <taxon>Saurischia</taxon>
        <taxon>Theropoda</taxon>
        <taxon>Coelurosauria</taxon>
        <taxon>Aves</taxon>
        <taxon>Neognathae</taxon>
        <taxon>Neoaves</taxon>
        <taxon>Telluraves</taxon>
        <taxon>Australaves</taxon>
        <taxon>Passeriformes</taxon>
        <taxon>Thamnophilidae</taxon>
        <taxon>Willisornis</taxon>
    </lineage>
</organism>
<evidence type="ECO:0000313" key="2">
    <source>
        <dbReference type="Proteomes" id="UP001145742"/>
    </source>
</evidence>
<protein>
    <submittedName>
        <fullName evidence="1">Rna-directed dna polymerase from mobile element jockey-like</fullName>
    </submittedName>
</protein>
<accession>A0ABQ9DHL1</accession>
<dbReference type="EMBL" id="WHWB01033209">
    <property type="protein sequence ID" value="KAJ7421394.1"/>
    <property type="molecule type" value="Genomic_DNA"/>
</dbReference>
<reference evidence="1" key="1">
    <citation type="submission" date="2019-10" db="EMBL/GenBank/DDBJ databases">
        <authorList>
            <person name="Soares A.E.R."/>
            <person name="Aleixo A."/>
            <person name="Schneider P."/>
            <person name="Miyaki C.Y."/>
            <person name="Schneider M.P."/>
            <person name="Mello C."/>
            <person name="Vasconcelos A.T.R."/>
        </authorList>
    </citation>
    <scope>NUCLEOTIDE SEQUENCE</scope>
    <source>
        <tissue evidence="1">Muscle</tissue>
    </source>
</reference>
<dbReference type="Proteomes" id="UP001145742">
    <property type="component" value="Unassembled WGS sequence"/>
</dbReference>
<keyword evidence="2" id="KW-1185">Reference proteome</keyword>
<sequence>MLGSTLFNTFVSDLDVGIECTLMEFANDTTLSGEVEASEGRATLQEGLDGLEECEAAVNAVSLAPKPFSDADIRKDLEIVLGQELDLMILVDPFQLSIFCDSVTTPSVLEEQPYKKPTNPTNPKDF</sequence>
<proteinExistence type="predicted"/>
<gene>
    <name evidence="1" type="ORF">WISP_43042</name>
</gene>
<evidence type="ECO:0000313" key="1">
    <source>
        <dbReference type="EMBL" id="KAJ7421394.1"/>
    </source>
</evidence>